<dbReference type="RefSeq" id="WP_261618486.1">
    <property type="nucleotide sequence ID" value="NZ_JALIDZ010000017.1"/>
</dbReference>
<feature type="transmembrane region" description="Helical" evidence="9">
    <location>
        <begin position="131"/>
        <end position="151"/>
    </location>
</feature>
<comment type="similarity">
    <text evidence="8 9">Belongs to the TRAP transporter small permease family.</text>
</comment>
<feature type="transmembrane region" description="Helical" evidence="9">
    <location>
        <begin position="50"/>
        <end position="68"/>
    </location>
</feature>
<comment type="caution">
    <text evidence="11">The sequence shown here is derived from an EMBL/GenBank/DDBJ whole genome shotgun (WGS) entry which is preliminary data.</text>
</comment>
<evidence type="ECO:0000256" key="5">
    <source>
        <dbReference type="ARBA" id="ARBA00022692"/>
    </source>
</evidence>
<evidence type="ECO:0000256" key="4">
    <source>
        <dbReference type="ARBA" id="ARBA00022519"/>
    </source>
</evidence>
<dbReference type="Pfam" id="PF04290">
    <property type="entry name" value="DctQ"/>
    <property type="match status" value="1"/>
</dbReference>
<accession>A0AAW5R4N8</accession>
<dbReference type="PANTHER" id="PTHR35011:SF10">
    <property type="entry name" value="TRAP TRANSPORTER SMALL PERMEASE PROTEIN"/>
    <property type="match status" value="1"/>
</dbReference>
<keyword evidence="6 9" id="KW-1133">Transmembrane helix</keyword>
<name>A0AAW5R4N8_9HYPH</name>
<dbReference type="AlphaFoldDB" id="A0AAW5R4N8"/>
<dbReference type="GO" id="GO:0022857">
    <property type="term" value="F:transmembrane transporter activity"/>
    <property type="evidence" value="ECO:0007669"/>
    <property type="project" value="UniProtKB-UniRule"/>
</dbReference>
<evidence type="ECO:0000256" key="1">
    <source>
        <dbReference type="ARBA" id="ARBA00004429"/>
    </source>
</evidence>
<dbReference type="Proteomes" id="UP001320898">
    <property type="component" value="Unassembled WGS sequence"/>
</dbReference>
<feature type="domain" description="Tripartite ATP-independent periplasmic transporters DctQ component" evidence="10">
    <location>
        <begin position="27"/>
        <end position="156"/>
    </location>
</feature>
<sequence>MQTYIRVVSAVSRAFGIFSMLLLAAAVLVVSQMIFVRYVLNGSTIWQTEFVIYAVIAATLLGSPAVLIDRGHVGVDLLPEAMHGRGRLVLQIIAGVASLAFCAVLAWSGWVYFHEALTRGWKTATVWALPLWIPLLPMPVGIGLLCLQYVAELMKLANPRLGGRPA</sequence>
<reference evidence="11 12" key="1">
    <citation type="submission" date="2022-04" db="EMBL/GenBank/DDBJ databases">
        <authorList>
            <person name="Ye Y.-Q."/>
            <person name="Du Z.-J."/>
        </authorList>
    </citation>
    <scope>NUCLEOTIDE SEQUENCE [LARGE SCALE GENOMIC DNA]</scope>
    <source>
        <strain evidence="11 12">A6E488</strain>
    </source>
</reference>
<feature type="transmembrane region" description="Helical" evidence="9">
    <location>
        <begin position="12"/>
        <end position="38"/>
    </location>
</feature>
<evidence type="ECO:0000313" key="12">
    <source>
        <dbReference type="Proteomes" id="UP001320898"/>
    </source>
</evidence>
<evidence type="ECO:0000256" key="3">
    <source>
        <dbReference type="ARBA" id="ARBA00022475"/>
    </source>
</evidence>
<dbReference type="GO" id="GO:0005886">
    <property type="term" value="C:plasma membrane"/>
    <property type="evidence" value="ECO:0007669"/>
    <property type="project" value="UniProtKB-SubCell"/>
</dbReference>
<evidence type="ECO:0000256" key="2">
    <source>
        <dbReference type="ARBA" id="ARBA00022448"/>
    </source>
</evidence>
<evidence type="ECO:0000256" key="9">
    <source>
        <dbReference type="RuleBase" id="RU369079"/>
    </source>
</evidence>
<evidence type="ECO:0000256" key="6">
    <source>
        <dbReference type="ARBA" id="ARBA00022989"/>
    </source>
</evidence>
<evidence type="ECO:0000259" key="10">
    <source>
        <dbReference type="Pfam" id="PF04290"/>
    </source>
</evidence>
<dbReference type="InterPro" id="IPR007387">
    <property type="entry name" value="TRAP_DctQ"/>
</dbReference>
<keyword evidence="3" id="KW-1003">Cell membrane</keyword>
<proteinExistence type="inferred from homology"/>
<dbReference type="GO" id="GO:0015740">
    <property type="term" value="P:C4-dicarboxylate transport"/>
    <property type="evidence" value="ECO:0007669"/>
    <property type="project" value="TreeGrafter"/>
</dbReference>
<evidence type="ECO:0000256" key="8">
    <source>
        <dbReference type="ARBA" id="ARBA00038436"/>
    </source>
</evidence>
<dbReference type="PANTHER" id="PTHR35011">
    <property type="entry name" value="2,3-DIKETO-L-GULONATE TRAP TRANSPORTER SMALL PERMEASE PROTEIN YIAM"/>
    <property type="match status" value="1"/>
</dbReference>
<keyword evidence="4 9" id="KW-0997">Cell inner membrane</keyword>
<protein>
    <recommendedName>
        <fullName evidence="9">TRAP transporter small permease protein</fullName>
    </recommendedName>
</protein>
<organism evidence="11 12">
    <name type="scientific">Microbaculum marinisediminis</name>
    <dbReference type="NCBI Taxonomy" id="2931392"/>
    <lineage>
        <taxon>Bacteria</taxon>
        <taxon>Pseudomonadati</taxon>
        <taxon>Pseudomonadota</taxon>
        <taxon>Alphaproteobacteria</taxon>
        <taxon>Hyphomicrobiales</taxon>
        <taxon>Tepidamorphaceae</taxon>
        <taxon>Microbaculum</taxon>
    </lineage>
</organism>
<evidence type="ECO:0000256" key="7">
    <source>
        <dbReference type="ARBA" id="ARBA00023136"/>
    </source>
</evidence>
<evidence type="ECO:0000313" key="11">
    <source>
        <dbReference type="EMBL" id="MCT8974898.1"/>
    </source>
</evidence>
<comment type="subunit">
    <text evidence="9">The complex comprises the extracytoplasmic solute receptor protein and the two transmembrane proteins.</text>
</comment>
<comment type="subcellular location">
    <subcellularLocation>
        <location evidence="1 9">Cell inner membrane</location>
        <topology evidence="1 9">Multi-pass membrane protein</topology>
    </subcellularLocation>
</comment>
<feature type="transmembrane region" description="Helical" evidence="9">
    <location>
        <begin position="88"/>
        <end position="111"/>
    </location>
</feature>
<gene>
    <name evidence="11" type="ORF">MUB46_23820</name>
</gene>
<keyword evidence="7 9" id="KW-0472">Membrane</keyword>
<dbReference type="InterPro" id="IPR055348">
    <property type="entry name" value="DctQ"/>
</dbReference>
<keyword evidence="5 9" id="KW-0812">Transmembrane</keyword>
<dbReference type="EMBL" id="JALIDZ010000017">
    <property type="protein sequence ID" value="MCT8974898.1"/>
    <property type="molecule type" value="Genomic_DNA"/>
</dbReference>
<keyword evidence="2 9" id="KW-0813">Transport</keyword>
<comment type="function">
    <text evidence="9">Part of the tripartite ATP-independent periplasmic (TRAP) transport system.</text>
</comment>
<keyword evidence="12" id="KW-1185">Reference proteome</keyword>